<sequence length="74" mass="8454">MIVFVWRKGGDFQLPFVSILLFGNFFIIIFIVATVEIISKEKSCFFLQPSPFLKASAAKDENLFSLHKGFDVFC</sequence>
<dbReference type="EMBL" id="KK785364">
    <property type="protein sequence ID" value="KDO43658.1"/>
    <property type="molecule type" value="Genomic_DNA"/>
</dbReference>
<keyword evidence="1" id="KW-1133">Transmembrane helix</keyword>
<dbReference type="SMR" id="A0A067DLC3"/>
<proteinExistence type="predicted"/>
<evidence type="ECO:0000313" key="3">
    <source>
        <dbReference type="Proteomes" id="UP000027120"/>
    </source>
</evidence>
<keyword evidence="1" id="KW-0472">Membrane</keyword>
<evidence type="ECO:0000313" key="2">
    <source>
        <dbReference type="EMBL" id="KDO43658.1"/>
    </source>
</evidence>
<name>A0A067DLC3_CITSI</name>
<evidence type="ECO:0000256" key="1">
    <source>
        <dbReference type="SAM" id="Phobius"/>
    </source>
</evidence>
<dbReference type="AlphaFoldDB" id="A0A067DLC3"/>
<gene>
    <name evidence="2" type="ORF">CISIN_1g039879mg</name>
</gene>
<feature type="transmembrane region" description="Helical" evidence="1">
    <location>
        <begin position="12"/>
        <end position="33"/>
    </location>
</feature>
<protein>
    <submittedName>
        <fullName evidence="2">Uncharacterized protein</fullName>
    </submittedName>
</protein>
<keyword evidence="3" id="KW-1185">Reference proteome</keyword>
<reference evidence="2 3" key="1">
    <citation type="submission" date="2014-04" db="EMBL/GenBank/DDBJ databases">
        <authorList>
            <consortium name="International Citrus Genome Consortium"/>
            <person name="Gmitter F."/>
            <person name="Chen C."/>
            <person name="Farmerie W."/>
            <person name="Harkins T."/>
            <person name="Desany B."/>
            <person name="Mohiuddin M."/>
            <person name="Kodira C."/>
            <person name="Borodovsky M."/>
            <person name="Lomsadze A."/>
            <person name="Burns P."/>
            <person name="Jenkins J."/>
            <person name="Prochnik S."/>
            <person name="Shu S."/>
            <person name="Chapman J."/>
            <person name="Pitluck S."/>
            <person name="Schmutz J."/>
            <person name="Rokhsar D."/>
        </authorList>
    </citation>
    <scope>NUCLEOTIDE SEQUENCE</scope>
</reference>
<accession>A0A067DLC3</accession>
<dbReference type="Proteomes" id="UP000027120">
    <property type="component" value="Unassembled WGS sequence"/>
</dbReference>
<keyword evidence="1" id="KW-0812">Transmembrane</keyword>
<organism evidence="2 3">
    <name type="scientific">Citrus sinensis</name>
    <name type="common">Sweet orange</name>
    <name type="synonym">Citrus aurantium var. sinensis</name>
    <dbReference type="NCBI Taxonomy" id="2711"/>
    <lineage>
        <taxon>Eukaryota</taxon>
        <taxon>Viridiplantae</taxon>
        <taxon>Streptophyta</taxon>
        <taxon>Embryophyta</taxon>
        <taxon>Tracheophyta</taxon>
        <taxon>Spermatophyta</taxon>
        <taxon>Magnoliopsida</taxon>
        <taxon>eudicotyledons</taxon>
        <taxon>Gunneridae</taxon>
        <taxon>Pentapetalae</taxon>
        <taxon>rosids</taxon>
        <taxon>malvids</taxon>
        <taxon>Sapindales</taxon>
        <taxon>Rutaceae</taxon>
        <taxon>Aurantioideae</taxon>
        <taxon>Citrus</taxon>
    </lineage>
</organism>